<dbReference type="EMBL" id="LUCH01019818">
    <property type="protein sequence ID" value="KAF5394204.1"/>
    <property type="molecule type" value="Genomic_DNA"/>
</dbReference>
<reference evidence="2" key="1">
    <citation type="submission" date="2019-05" db="EMBL/GenBank/DDBJ databases">
        <title>Annotation for the trematode Paragonimus heterotremus.</title>
        <authorList>
            <person name="Choi Y.-J."/>
        </authorList>
    </citation>
    <scope>NUCLEOTIDE SEQUENCE</scope>
    <source>
        <strain evidence="2">LC</strain>
    </source>
</reference>
<keyword evidence="3" id="KW-1185">Reference proteome</keyword>
<evidence type="ECO:0000313" key="3">
    <source>
        <dbReference type="Proteomes" id="UP000748531"/>
    </source>
</evidence>
<evidence type="ECO:0000256" key="1">
    <source>
        <dbReference type="SAM" id="Phobius"/>
    </source>
</evidence>
<keyword evidence="1" id="KW-1133">Transmembrane helix</keyword>
<name>A0A8J4SY23_9TREM</name>
<evidence type="ECO:0000313" key="2">
    <source>
        <dbReference type="EMBL" id="KAF5394204.1"/>
    </source>
</evidence>
<gene>
    <name evidence="2" type="ORF">PHET_12061</name>
</gene>
<proteinExistence type="predicted"/>
<sequence>MDGFRDEESLRFYAEEVKKRIEQEKEKEEEDKFLRSSLRRSDRLGAIENYRRIIRQGDVVNRSELNEAFEYDEDGLPSRSGIPTSAFSYVLFLTSSFILFLISADVNVSSYILLFCHLY</sequence>
<comment type="caution">
    <text evidence="2">The sequence shown here is derived from an EMBL/GenBank/DDBJ whole genome shotgun (WGS) entry which is preliminary data.</text>
</comment>
<keyword evidence="1" id="KW-0472">Membrane</keyword>
<protein>
    <submittedName>
        <fullName evidence="2">Uncharacterized protein</fullName>
    </submittedName>
</protein>
<feature type="transmembrane region" description="Helical" evidence="1">
    <location>
        <begin position="86"/>
        <end position="104"/>
    </location>
</feature>
<accession>A0A8J4SY23</accession>
<dbReference type="Proteomes" id="UP000748531">
    <property type="component" value="Unassembled WGS sequence"/>
</dbReference>
<keyword evidence="1" id="KW-0812">Transmembrane</keyword>
<dbReference type="OrthoDB" id="6309084at2759"/>
<organism evidence="2 3">
    <name type="scientific">Paragonimus heterotremus</name>
    <dbReference type="NCBI Taxonomy" id="100268"/>
    <lineage>
        <taxon>Eukaryota</taxon>
        <taxon>Metazoa</taxon>
        <taxon>Spiralia</taxon>
        <taxon>Lophotrochozoa</taxon>
        <taxon>Platyhelminthes</taxon>
        <taxon>Trematoda</taxon>
        <taxon>Digenea</taxon>
        <taxon>Plagiorchiida</taxon>
        <taxon>Troglotremata</taxon>
        <taxon>Troglotrematidae</taxon>
        <taxon>Paragonimus</taxon>
    </lineage>
</organism>
<dbReference type="AlphaFoldDB" id="A0A8J4SY23"/>